<dbReference type="RefSeq" id="XP_021755658.1">
    <property type="nucleotide sequence ID" value="XM_021899966.1"/>
</dbReference>
<keyword evidence="6" id="KW-0413">Isomerase</keyword>
<dbReference type="Pfam" id="PF05698">
    <property type="entry name" value="Trigger_C"/>
    <property type="match status" value="1"/>
</dbReference>
<accession>A0A803LXZ1</accession>
<comment type="catalytic activity">
    <reaction evidence="1">
        <text>[protein]-peptidylproline (omega=180) = [protein]-peptidylproline (omega=0)</text>
        <dbReference type="Rhea" id="RHEA:16237"/>
        <dbReference type="Rhea" id="RHEA-COMP:10747"/>
        <dbReference type="Rhea" id="RHEA-COMP:10748"/>
        <dbReference type="ChEBI" id="CHEBI:83833"/>
        <dbReference type="ChEBI" id="CHEBI:83834"/>
        <dbReference type="EC" id="5.2.1.8"/>
    </reaction>
</comment>
<dbReference type="GO" id="GO:0043335">
    <property type="term" value="P:protein unfolding"/>
    <property type="evidence" value="ECO:0007669"/>
    <property type="project" value="TreeGrafter"/>
</dbReference>
<feature type="domain" description="Trigger factor ribosome-binding bacterial" evidence="10">
    <location>
        <begin position="96"/>
        <end position="239"/>
    </location>
</feature>
<dbReference type="KEGG" id="cqi:110720885"/>
<keyword evidence="4" id="KW-0697">Rotamase</keyword>
<organism evidence="12 13">
    <name type="scientific">Chenopodium quinoa</name>
    <name type="common">Quinoa</name>
    <dbReference type="NCBI Taxonomy" id="63459"/>
    <lineage>
        <taxon>Eukaryota</taxon>
        <taxon>Viridiplantae</taxon>
        <taxon>Streptophyta</taxon>
        <taxon>Embryophyta</taxon>
        <taxon>Tracheophyta</taxon>
        <taxon>Spermatophyta</taxon>
        <taxon>Magnoliopsida</taxon>
        <taxon>eudicotyledons</taxon>
        <taxon>Gunneridae</taxon>
        <taxon>Pentapetalae</taxon>
        <taxon>Caryophyllales</taxon>
        <taxon>Chenopodiaceae</taxon>
        <taxon>Chenopodioideae</taxon>
        <taxon>Atripliceae</taxon>
        <taxon>Chenopodium</taxon>
    </lineage>
</organism>
<evidence type="ECO:0000259" key="11">
    <source>
        <dbReference type="Pfam" id="PF05698"/>
    </source>
</evidence>
<dbReference type="GeneID" id="110720885"/>
<name>A0A803LXZ1_CHEQI</name>
<evidence type="ECO:0000256" key="7">
    <source>
        <dbReference type="ARBA" id="ARBA00024849"/>
    </source>
</evidence>
<evidence type="ECO:0000259" key="10">
    <source>
        <dbReference type="Pfam" id="PF05697"/>
    </source>
</evidence>
<evidence type="ECO:0000256" key="3">
    <source>
        <dbReference type="ARBA" id="ARBA00013194"/>
    </source>
</evidence>
<dbReference type="PANTHER" id="PTHR30560:SF3">
    <property type="entry name" value="TRIGGER FACTOR-LIKE PROTEIN TIG, CHLOROPLASTIC"/>
    <property type="match status" value="1"/>
</dbReference>
<dbReference type="InterPro" id="IPR037041">
    <property type="entry name" value="Trigger_fac_C_sf"/>
</dbReference>
<dbReference type="FunFam" id="3.30.70.1050:FF:000004">
    <property type="entry name" value="Trigger factor"/>
    <property type="match status" value="1"/>
</dbReference>
<dbReference type="Gramene" id="AUR62020342-RA">
    <property type="protein sequence ID" value="AUR62020342-RA:cds"/>
    <property type="gene ID" value="AUR62020342"/>
</dbReference>
<dbReference type="AlphaFoldDB" id="A0A803LXZ1"/>
<keyword evidence="13" id="KW-1185">Reference proteome</keyword>
<dbReference type="SUPFAM" id="SSF54534">
    <property type="entry name" value="FKBP-like"/>
    <property type="match status" value="1"/>
</dbReference>
<evidence type="ECO:0000256" key="2">
    <source>
        <dbReference type="ARBA" id="ARBA00005464"/>
    </source>
</evidence>
<evidence type="ECO:0000256" key="6">
    <source>
        <dbReference type="ARBA" id="ARBA00023235"/>
    </source>
</evidence>
<evidence type="ECO:0000256" key="9">
    <source>
        <dbReference type="SAM" id="MobiDB-lite"/>
    </source>
</evidence>
<reference evidence="12" key="1">
    <citation type="journal article" date="2017" name="Nature">
        <title>The genome of Chenopodium quinoa.</title>
        <authorList>
            <person name="Jarvis D.E."/>
            <person name="Ho Y.S."/>
            <person name="Lightfoot D.J."/>
            <person name="Schmoeckel S.M."/>
            <person name="Li B."/>
            <person name="Borm T.J.A."/>
            <person name="Ohyanagi H."/>
            <person name="Mineta K."/>
            <person name="Michell C.T."/>
            <person name="Saber N."/>
            <person name="Kharbatia N.M."/>
            <person name="Rupper R.R."/>
            <person name="Sharp A.R."/>
            <person name="Dally N."/>
            <person name="Boughton B.A."/>
            <person name="Woo Y.H."/>
            <person name="Gao G."/>
            <person name="Schijlen E.G.W.M."/>
            <person name="Guo X."/>
            <person name="Momin A.A."/>
            <person name="Negrao S."/>
            <person name="Al-Babili S."/>
            <person name="Gehring C."/>
            <person name="Roessner U."/>
            <person name="Jung C."/>
            <person name="Murphy K."/>
            <person name="Arold S.T."/>
            <person name="Gojobori T."/>
            <person name="van der Linden C.G."/>
            <person name="van Loo E.N."/>
            <person name="Jellen E.N."/>
            <person name="Maughan P.J."/>
            <person name="Tester M."/>
        </authorList>
    </citation>
    <scope>NUCLEOTIDE SEQUENCE [LARGE SCALE GENOMIC DNA]</scope>
    <source>
        <strain evidence="12">cv. PI 614886</strain>
    </source>
</reference>
<keyword evidence="5" id="KW-0143">Chaperone</keyword>
<dbReference type="HAMAP" id="MF_00303">
    <property type="entry name" value="Trigger_factor_Tig"/>
    <property type="match status" value="1"/>
</dbReference>
<dbReference type="Gene3D" id="1.10.3120.10">
    <property type="entry name" value="Trigger factor, C-terminal domain"/>
    <property type="match status" value="1"/>
</dbReference>
<dbReference type="Pfam" id="PF05697">
    <property type="entry name" value="Trigger_N"/>
    <property type="match status" value="1"/>
</dbReference>
<dbReference type="SUPFAM" id="SSF109998">
    <property type="entry name" value="Triger factor/SurA peptide-binding domain-like"/>
    <property type="match status" value="1"/>
</dbReference>
<dbReference type="PANTHER" id="PTHR30560">
    <property type="entry name" value="TRIGGER FACTOR CHAPERONE AND PEPTIDYL-PROLYL CIS/TRANS ISOMERASE"/>
    <property type="match status" value="1"/>
</dbReference>
<dbReference type="Proteomes" id="UP000596660">
    <property type="component" value="Unplaced"/>
</dbReference>
<comment type="similarity">
    <text evidence="2">Belongs to the FKBP-type PPIase family. Tig subfamily.</text>
</comment>
<dbReference type="GO" id="GO:0043022">
    <property type="term" value="F:ribosome binding"/>
    <property type="evidence" value="ECO:0007669"/>
    <property type="project" value="TreeGrafter"/>
</dbReference>
<dbReference type="InterPro" id="IPR046357">
    <property type="entry name" value="PPIase_dom_sf"/>
</dbReference>
<dbReference type="InterPro" id="IPR027304">
    <property type="entry name" value="Trigger_fact/SurA_dom_sf"/>
</dbReference>
<dbReference type="FunFam" id="3.10.50.40:FF:000001">
    <property type="entry name" value="Trigger factor"/>
    <property type="match status" value="1"/>
</dbReference>
<dbReference type="SMR" id="A0A803LXZ1"/>
<dbReference type="GO" id="GO:0015031">
    <property type="term" value="P:protein transport"/>
    <property type="evidence" value="ECO:0007669"/>
    <property type="project" value="InterPro"/>
</dbReference>
<dbReference type="Gene3D" id="3.10.50.40">
    <property type="match status" value="1"/>
</dbReference>
<dbReference type="GO" id="GO:0003729">
    <property type="term" value="F:mRNA binding"/>
    <property type="evidence" value="ECO:0007669"/>
    <property type="project" value="EnsemblPlants"/>
</dbReference>
<dbReference type="InterPro" id="IPR036611">
    <property type="entry name" value="Trigger_fac_ribosome-bd_sf"/>
</dbReference>
<dbReference type="GO" id="GO:0003755">
    <property type="term" value="F:peptidyl-prolyl cis-trans isomerase activity"/>
    <property type="evidence" value="ECO:0007669"/>
    <property type="project" value="UniProtKB-KW"/>
</dbReference>
<evidence type="ECO:0000313" key="12">
    <source>
        <dbReference type="EnsemblPlants" id="AUR62020342-RA:cds"/>
    </source>
</evidence>
<gene>
    <name evidence="12" type="primary">LOC110720885</name>
</gene>
<dbReference type="EC" id="5.2.1.8" evidence="3"/>
<feature type="region of interest" description="Disordered" evidence="9">
    <location>
        <begin position="67"/>
        <end position="92"/>
    </location>
</feature>
<evidence type="ECO:0000313" key="13">
    <source>
        <dbReference type="Proteomes" id="UP000596660"/>
    </source>
</evidence>
<feature type="domain" description="Trigger factor C-terminal" evidence="11">
    <location>
        <begin position="376"/>
        <end position="533"/>
    </location>
</feature>
<dbReference type="Gene3D" id="3.30.70.1050">
    <property type="entry name" value="Trigger factor ribosome-binding domain"/>
    <property type="match status" value="1"/>
</dbReference>
<sequence length="544" mass="61339">MSSELWSSAISMNLSFHTRSSSFSFLPTNNFHPLHLNKSNNTLYKFLHFSPSSRQFSALQHQLSKAPTHLSASSSASSSTANAEKEDKLPADIDITEITEPNSRVKLTVSVPSVVCEDCYKKVMQELSKQAKVPGFRPGKQVPDSILLSYAGKRNVERATIESILKRTLPHALSSVNEIALQDSVRIITSFAELEKMYASSNSLKFDIVVDVMPEVRWNPEDGYKNLKIVVEIDNEITAEVACERELKRRHKTLGPMRIVTDRGLQVGDVVVVDISAATLEEGGKDSQKIPSAESKGFNFDTEDAETVLPGFLDSIIGIRQGETKSFPLVFPESWKQEDLRGVQAQFTVECKELFYRELPPLDDSLAEQLLPGCSTLEEVREALLQRCRELEKTAKDQATDNAILDQIRKMVEVDIPQSLYEEEGRQMFGSKLLEVQAQMKLSDEQLASLTNPKTVSDYIEQEKENINQIIKQNLAVGDIFKRENLQVSTDEVVKEVENSIAEFKKHQQEYDEEGVRGQVEEVLEGAKVLEWLREHAEIQYIIR</sequence>
<dbReference type="NCBIfam" id="TIGR00115">
    <property type="entry name" value="tig"/>
    <property type="match status" value="1"/>
</dbReference>
<dbReference type="InterPro" id="IPR008881">
    <property type="entry name" value="Trigger_fac_ribosome-bd_bac"/>
</dbReference>
<dbReference type="SUPFAM" id="SSF102735">
    <property type="entry name" value="Trigger factor ribosome-binding domain"/>
    <property type="match status" value="1"/>
</dbReference>
<evidence type="ECO:0000256" key="4">
    <source>
        <dbReference type="ARBA" id="ARBA00023110"/>
    </source>
</evidence>
<evidence type="ECO:0000256" key="8">
    <source>
        <dbReference type="SAM" id="Coils"/>
    </source>
</evidence>
<dbReference type="OMA" id="KGIKTQF"/>
<dbReference type="FunFam" id="1.10.3120.10:FF:000004">
    <property type="entry name" value="Chloroplast trigger factor"/>
    <property type="match status" value="1"/>
</dbReference>
<dbReference type="InterPro" id="IPR008880">
    <property type="entry name" value="Trigger_fac_C"/>
</dbReference>
<dbReference type="GO" id="GO:0044183">
    <property type="term" value="F:protein folding chaperone"/>
    <property type="evidence" value="ECO:0007669"/>
    <property type="project" value="TreeGrafter"/>
</dbReference>
<keyword evidence="8" id="KW-0175">Coiled coil</keyword>
<dbReference type="InterPro" id="IPR005215">
    <property type="entry name" value="Trig_fac"/>
</dbReference>
<dbReference type="GO" id="GO:0051083">
    <property type="term" value="P:'de novo' cotranslational protein folding"/>
    <property type="evidence" value="ECO:0007669"/>
    <property type="project" value="TreeGrafter"/>
</dbReference>
<proteinExistence type="inferred from homology"/>
<reference evidence="12" key="2">
    <citation type="submission" date="2021-03" db="UniProtKB">
        <authorList>
            <consortium name="EnsemblPlants"/>
        </authorList>
    </citation>
    <scope>IDENTIFICATION</scope>
</reference>
<feature type="coiled-coil region" evidence="8">
    <location>
        <begin position="374"/>
        <end position="401"/>
    </location>
</feature>
<evidence type="ECO:0000256" key="5">
    <source>
        <dbReference type="ARBA" id="ARBA00023186"/>
    </source>
</evidence>
<evidence type="ECO:0000256" key="1">
    <source>
        <dbReference type="ARBA" id="ARBA00000971"/>
    </source>
</evidence>
<comment type="function">
    <text evidence="7">Involved in protein export. Acts as a chaperone by maintaining the newly synthesized protein in an open conformation. Functions as a peptidyl-prolyl cis-trans isomerase.</text>
</comment>
<protein>
    <recommendedName>
        <fullName evidence="3">peptidylprolyl isomerase</fullName>
        <ecNumber evidence="3">5.2.1.8</ecNumber>
    </recommendedName>
</protein>
<dbReference type="EnsemblPlants" id="AUR62020342-RA">
    <property type="protein sequence ID" value="AUR62020342-RA:cds"/>
    <property type="gene ID" value="AUR62020342"/>
</dbReference>
<dbReference type="OrthoDB" id="3366at2759"/>